<dbReference type="NCBIfam" id="NF033547">
    <property type="entry name" value="transpos_IS1595"/>
    <property type="match status" value="1"/>
</dbReference>
<organism evidence="2">
    <name type="scientific">marine sediment metagenome</name>
    <dbReference type="NCBI Taxonomy" id="412755"/>
    <lineage>
        <taxon>unclassified sequences</taxon>
        <taxon>metagenomes</taxon>
        <taxon>ecological metagenomes</taxon>
    </lineage>
</organism>
<comment type="caution">
    <text evidence="2">The sequence shown here is derived from an EMBL/GenBank/DDBJ whole genome shotgun (WGS) entry which is preliminary data.</text>
</comment>
<protein>
    <recommendedName>
        <fullName evidence="1">ISXO2-like transposase domain-containing protein</fullName>
    </recommendedName>
</protein>
<evidence type="ECO:0000259" key="1">
    <source>
        <dbReference type="SMART" id="SM01126"/>
    </source>
</evidence>
<accession>X1BDI1</accession>
<dbReference type="SMART" id="SM01126">
    <property type="entry name" value="DDE_Tnp_IS1595"/>
    <property type="match status" value="1"/>
</dbReference>
<evidence type="ECO:0000313" key="2">
    <source>
        <dbReference type="EMBL" id="GAG93969.1"/>
    </source>
</evidence>
<dbReference type="Pfam" id="PF12762">
    <property type="entry name" value="DDE_Tnp_IS1595"/>
    <property type="match status" value="1"/>
</dbReference>
<sequence>WNIILHEKWVDKMSLLNYHQSNGSYDTAWHWLQKLRRCTIRKGREKLSGRVEVDEFVIGGQKSGKRGRGAEGKTIVAAAVERCDKEKKIGRLRLQVILDYSAYSLETFITENIQPGSNIATDSWSSYSSILKEQYHHVPTNQSKAGKDHDSLYGVHLVASLVKRLVRGTFQGRFEPKYLQNYLDEYVFRFNRRKSKYIGKKFMRIVQQVVKSSKIKWDQIKFDLDPISEFLSLELSG</sequence>
<dbReference type="EMBL" id="BART01023558">
    <property type="protein sequence ID" value="GAG93969.1"/>
    <property type="molecule type" value="Genomic_DNA"/>
</dbReference>
<name>X1BDI1_9ZZZZ</name>
<proteinExistence type="predicted"/>
<feature type="non-terminal residue" evidence="2">
    <location>
        <position position="1"/>
    </location>
</feature>
<feature type="domain" description="ISXO2-like transposase" evidence="1">
    <location>
        <begin position="46"/>
        <end position="191"/>
    </location>
</feature>
<dbReference type="AlphaFoldDB" id="X1BDI1"/>
<dbReference type="InterPro" id="IPR024445">
    <property type="entry name" value="Tnp_ISXO2-like"/>
</dbReference>
<reference evidence="2" key="1">
    <citation type="journal article" date="2014" name="Front. Microbiol.">
        <title>High frequency of phylogenetically diverse reductive dehalogenase-homologous genes in deep subseafloor sedimentary metagenomes.</title>
        <authorList>
            <person name="Kawai M."/>
            <person name="Futagami T."/>
            <person name="Toyoda A."/>
            <person name="Takaki Y."/>
            <person name="Nishi S."/>
            <person name="Hori S."/>
            <person name="Arai W."/>
            <person name="Tsubouchi T."/>
            <person name="Morono Y."/>
            <person name="Uchiyama I."/>
            <person name="Ito T."/>
            <person name="Fujiyama A."/>
            <person name="Inagaki F."/>
            <person name="Takami H."/>
        </authorList>
    </citation>
    <scope>NUCLEOTIDE SEQUENCE</scope>
    <source>
        <strain evidence="2">Expedition CK06-06</strain>
    </source>
</reference>
<gene>
    <name evidence="2" type="ORF">S01H4_42822</name>
</gene>